<dbReference type="Proteomes" id="UP000324832">
    <property type="component" value="Unassembled WGS sequence"/>
</dbReference>
<reference evidence="1 2" key="1">
    <citation type="submission" date="2017-07" db="EMBL/GenBank/DDBJ databases">
        <authorList>
            <person name="Talla V."/>
            <person name="Backstrom N."/>
        </authorList>
    </citation>
    <scope>NUCLEOTIDE SEQUENCE [LARGE SCALE GENOMIC DNA]</scope>
</reference>
<name>A0A5E4QDJ1_9NEOP</name>
<proteinExistence type="predicted"/>
<dbReference type="AlphaFoldDB" id="A0A5E4QDJ1"/>
<gene>
    <name evidence="1" type="ORF">LSINAPIS_LOCUS7887</name>
</gene>
<organism evidence="1 2">
    <name type="scientific">Leptidea sinapis</name>
    <dbReference type="NCBI Taxonomy" id="189913"/>
    <lineage>
        <taxon>Eukaryota</taxon>
        <taxon>Metazoa</taxon>
        <taxon>Ecdysozoa</taxon>
        <taxon>Arthropoda</taxon>
        <taxon>Hexapoda</taxon>
        <taxon>Insecta</taxon>
        <taxon>Pterygota</taxon>
        <taxon>Neoptera</taxon>
        <taxon>Endopterygota</taxon>
        <taxon>Lepidoptera</taxon>
        <taxon>Glossata</taxon>
        <taxon>Ditrysia</taxon>
        <taxon>Papilionoidea</taxon>
        <taxon>Pieridae</taxon>
        <taxon>Dismorphiinae</taxon>
        <taxon>Leptidea</taxon>
    </lineage>
</organism>
<accession>A0A5E4QDJ1</accession>
<evidence type="ECO:0000313" key="2">
    <source>
        <dbReference type="Proteomes" id="UP000324832"/>
    </source>
</evidence>
<evidence type="ECO:0000313" key="1">
    <source>
        <dbReference type="EMBL" id="VVC96363.1"/>
    </source>
</evidence>
<sequence length="21" mass="2427">MGHSSAGLLWLRCFRIVDLDH</sequence>
<keyword evidence="2" id="KW-1185">Reference proteome</keyword>
<protein>
    <submittedName>
        <fullName evidence="1">Uncharacterized protein</fullName>
    </submittedName>
</protein>
<dbReference type="EMBL" id="FZQP02002681">
    <property type="protein sequence ID" value="VVC96363.1"/>
    <property type="molecule type" value="Genomic_DNA"/>
</dbReference>